<keyword evidence="4 7" id="KW-1133">Transmembrane helix</keyword>
<sequence length="671" mass="72157">MRSCRLPCKSPPLQQKHSTQHLPARARPGGDGDRPGFRVNMCEGGRPEAASMASHRRPQSAGLSSGLPVPEQEAVSGGGGGAAEATRRPRGWRAVAFIIGFYAAASIAGNAFSFSLTSYLIGRYNMKQNAATNVNNIFSGTYNFSPVIGAFVADAFWGRFRTLLVGTVFGVAAMAVITLSASVHQLKPPPCSPLAQQAGTCAAPSALQRAVLYLGMGLLVVSAGGTSPTGLPFGADQFDERKEQHSKQGGLARFYNWYYAVAMVATFLALTVVLYVQVKVSWGLGFAIPTALMLIAFLVFLVGTKLYVYVPPEGSIFSSVARVFVASCRKWRLRLPHPDDARRQEELLYDPPAVGVGGGGRRVFKLPLTLQLSFLNKAAIVTDAAAEIRPDGAPARPWSLCSVQQVEEAKCLLKIIPVWISGTVWFTMVTELTNYTFLQASTMDLHMGKHFTVPPASIVAVFYLAVALFVPVYDLLVSRATLRRGITLLQRQGAGLVVAALAFVVAAAVEPRRRRSALSHGDGMSPLSVFLLAPQLAVMGVSGGFTLVGQVEFYNTQFPEQMRTLANAVFYCAQGISSYLATLVVNIVNARTRRHGGSAGWVTDDINAGRIDYFYYAMAVLSGANFLYFLVCSYFYQYKGEQAADTPARCEPAATDGDSSTSESAAALLRT</sequence>
<evidence type="ECO:0000256" key="3">
    <source>
        <dbReference type="ARBA" id="ARBA00022692"/>
    </source>
</evidence>
<dbReference type="InterPro" id="IPR036259">
    <property type="entry name" value="MFS_trans_sf"/>
</dbReference>
<feature type="transmembrane region" description="Helical" evidence="7">
    <location>
        <begin position="282"/>
        <end position="302"/>
    </location>
</feature>
<reference evidence="8 9" key="1">
    <citation type="journal article" date="2018" name="Nat. Genet.">
        <title>Extensive intraspecific gene order and gene structural variations between Mo17 and other maize genomes.</title>
        <authorList>
            <person name="Sun S."/>
            <person name="Zhou Y."/>
            <person name="Chen J."/>
            <person name="Shi J."/>
            <person name="Zhao H."/>
            <person name="Zhao H."/>
            <person name="Song W."/>
            <person name="Zhang M."/>
            <person name="Cui Y."/>
            <person name="Dong X."/>
            <person name="Liu H."/>
            <person name="Ma X."/>
            <person name="Jiao Y."/>
            <person name="Wang B."/>
            <person name="Wei X."/>
            <person name="Stein J.C."/>
            <person name="Glaubitz J.C."/>
            <person name="Lu F."/>
            <person name="Yu G."/>
            <person name="Liang C."/>
            <person name="Fengler K."/>
            <person name="Li B."/>
            <person name="Rafalski A."/>
            <person name="Schnable P.S."/>
            <person name="Ware D.H."/>
            <person name="Buckler E.S."/>
            <person name="Lai J."/>
        </authorList>
    </citation>
    <scope>NUCLEOTIDE SEQUENCE [LARGE SCALE GENOMIC DNA]</scope>
    <source>
        <strain evidence="9">cv. Missouri 17</strain>
        <tissue evidence="8">Seedling</tissue>
    </source>
</reference>
<feature type="transmembrane region" description="Helical" evidence="7">
    <location>
        <begin position="613"/>
        <end position="636"/>
    </location>
</feature>
<protein>
    <submittedName>
        <fullName evidence="8">Protein NRT1/ PTR FAMILY 2.13</fullName>
    </submittedName>
</protein>
<dbReference type="SUPFAM" id="SSF103473">
    <property type="entry name" value="MFS general substrate transporter"/>
    <property type="match status" value="1"/>
</dbReference>
<evidence type="ECO:0000256" key="1">
    <source>
        <dbReference type="ARBA" id="ARBA00004141"/>
    </source>
</evidence>
<feature type="region of interest" description="Disordered" evidence="6">
    <location>
        <begin position="1"/>
        <end position="85"/>
    </location>
</feature>
<feature type="transmembrane region" description="Helical" evidence="7">
    <location>
        <begin position="256"/>
        <end position="276"/>
    </location>
</feature>
<feature type="transmembrane region" description="Helical" evidence="7">
    <location>
        <begin position="212"/>
        <end position="235"/>
    </location>
</feature>
<dbReference type="GO" id="GO:0016020">
    <property type="term" value="C:membrane"/>
    <property type="evidence" value="ECO:0007669"/>
    <property type="project" value="UniProtKB-SubCell"/>
</dbReference>
<dbReference type="Proteomes" id="UP000251960">
    <property type="component" value="Chromosome 2"/>
</dbReference>
<evidence type="ECO:0000256" key="7">
    <source>
        <dbReference type="SAM" id="Phobius"/>
    </source>
</evidence>
<keyword evidence="3 7" id="KW-0812">Transmembrane</keyword>
<evidence type="ECO:0000256" key="5">
    <source>
        <dbReference type="ARBA" id="ARBA00023136"/>
    </source>
</evidence>
<name>A0A3L6FU34_MAIZE</name>
<feature type="transmembrane region" description="Helical" evidence="7">
    <location>
        <begin position="94"/>
        <end position="117"/>
    </location>
</feature>
<feature type="transmembrane region" description="Helical" evidence="7">
    <location>
        <begin position="568"/>
        <end position="588"/>
    </location>
</feature>
<feature type="compositionally biased region" description="Polar residues" evidence="6">
    <location>
        <begin position="12"/>
        <end position="21"/>
    </location>
</feature>
<evidence type="ECO:0000313" key="9">
    <source>
        <dbReference type="Proteomes" id="UP000251960"/>
    </source>
</evidence>
<organism evidence="8 9">
    <name type="scientific">Zea mays</name>
    <name type="common">Maize</name>
    <dbReference type="NCBI Taxonomy" id="4577"/>
    <lineage>
        <taxon>Eukaryota</taxon>
        <taxon>Viridiplantae</taxon>
        <taxon>Streptophyta</taxon>
        <taxon>Embryophyta</taxon>
        <taxon>Tracheophyta</taxon>
        <taxon>Spermatophyta</taxon>
        <taxon>Magnoliopsida</taxon>
        <taxon>Liliopsida</taxon>
        <taxon>Poales</taxon>
        <taxon>Poaceae</taxon>
        <taxon>PACMAD clade</taxon>
        <taxon>Panicoideae</taxon>
        <taxon>Andropogonodae</taxon>
        <taxon>Andropogoneae</taxon>
        <taxon>Tripsacinae</taxon>
        <taxon>Zea</taxon>
    </lineage>
</organism>
<feature type="transmembrane region" description="Helical" evidence="7">
    <location>
        <begin position="529"/>
        <end position="548"/>
    </location>
</feature>
<comment type="subcellular location">
    <subcellularLocation>
        <location evidence="1">Membrane</location>
        <topology evidence="1">Multi-pass membrane protein</topology>
    </subcellularLocation>
</comment>
<dbReference type="Pfam" id="PF00854">
    <property type="entry name" value="PTR2"/>
    <property type="match status" value="1"/>
</dbReference>
<dbReference type="GO" id="GO:0022857">
    <property type="term" value="F:transmembrane transporter activity"/>
    <property type="evidence" value="ECO:0007669"/>
    <property type="project" value="InterPro"/>
</dbReference>
<dbReference type="PANTHER" id="PTHR11654">
    <property type="entry name" value="OLIGOPEPTIDE TRANSPORTER-RELATED"/>
    <property type="match status" value="1"/>
</dbReference>
<evidence type="ECO:0000256" key="2">
    <source>
        <dbReference type="ARBA" id="ARBA00005982"/>
    </source>
</evidence>
<evidence type="ECO:0000256" key="4">
    <source>
        <dbReference type="ARBA" id="ARBA00022989"/>
    </source>
</evidence>
<feature type="transmembrane region" description="Helical" evidence="7">
    <location>
        <begin position="493"/>
        <end position="509"/>
    </location>
</feature>
<dbReference type="Gene3D" id="1.20.1250.20">
    <property type="entry name" value="MFS general substrate transporter like domains"/>
    <property type="match status" value="1"/>
</dbReference>
<proteinExistence type="inferred from homology"/>
<accession>A0A3L6FU34</accession>
<dbReference type="AlphaFoldDB" id="A0A3L6FU34"/>
<feature type="region of interest" description="Disordered" evidence="6">
    <location>
        <begin position="649"/>
        <end position="671"/>
    </location>
</feature>
<comment type="similarity">
    <text evidence="2">Belongs to the major facilitator superfamily. Proton-dependent oligopeptide transporter (POT/PTR) (TC 2.A.17) family.</text>
</comment>
<comment type="caution">
    <text evidence="8">The sequence shown here is derived from an EMBL/GenBank/DDBJ whole genome shotgun (WGS) entry which is preliminary data.</text>
</comment>
<keyword evidence="5 7" id="KW-0472">Membrane</keyword>
<evidence type="ECO:0000313" key="8">
    <source>
        <dbReference type="EMBL" id="PWZ38397.1"/>
    </source>
</evidence>
<dbReference type="CDD" id="cd17416">
    <property type="entry name" value="MFS_NPF1_2"/>
    <property type="match status" value="1"/>
</dbReference>
<feature type="transmembrane region" description="Helical" evidence="7">
    <location>
        <begin position="137"/>
        <end position="156"/>
    </location>
</feature>
<dbReference type="ExpressionAtlas" id="A0A3L6FU34">
    <property type="expression patterns" value="baseline and differential"/>
</dbReference>
<evidence type="ECO:0000256" key="6">
    <source>
        <dbReference type="SAM" id="MobiDB-lite"/>
    </source>
</evidence>
<dbReference type="InterPro" id="IPR000109">
    <property type="entry name" value="POT_fam"/>
</dbReference>
<feature type="transmembrane region" description="Helical" evidence="7">
    <location>
        <begin position="451"/>
        <end position="473"/>
    </location>
</feature>
<feature type="transmembrane region" description="Helical" evidence="7">
    <location>
        <begin position="163"/>
        <end position="183"/>
    </location>
</feature>
<dbReference type="EMBL" id="NCVQ01000003">
    <property type="protein sequence ID" value="PWZ38397.1"/>
    <property type="molecule type" value="Genomic_DNA"/>
</dbReference>
<gene>
    <name evidence="8" type="primary">NPF2.13</name>
    <name evidence="8" type="ORF">Zm00014a_006763</name>
</gene>